<dbReference type="InterPro" id="IPR045647">
    <property type="entry name" value="DUF6401"/>
</dbReference>
<protein>
    <submittedName>
        <fullName evidence="1">Uncharacterized protein</fullName>
    </submittedName>
</protein>
<keyword evidence="2" id="KW-1185">Reference proteome</keyword>
<comment type="caution">
    <text evidence="1">The sequence shown here is derived from an EMBL/GenBank/DDBJ whole genome shotgun (WGS) entry which is preliminary data.</text>
</comment>
<name>A0A4R6V2X8_9ACTN</name>
<dbReference type="AlphaFoldDB" id="A0A4R6V2X8"/>
<dbReference type="RefSeq" id="WP_133739370.1">
    <property type="nucleotide sequence ID" value="NZ_SNYN01000001.1"/>
</dbReference>
<organism evidence="1 2">
    <name type="scientific">Actinorugispora endophytica</name>
    <dbReference type="NCBI Taxonomy" id="1605990"/>
    <lineage>
        <taxon>Bacteria</taxon>
        <taxon>Bacillati</taxon>
        <taxon>Actinomycetota</taxon>
        <taxon>Actinomycetes</taxon>
        <taxon>Streptosporangiales</taxon>
        <taxon>Nocardiopsidaceae</taxon>
        <taxon>Actinorugispora</taxon>
    </lineage>
</organism>
<sequence length="103" mass="11724">MRRGFFVDCPLARLTHDFGSFGLLEEPSAPGLTAEVDQHAAGIRDSIEQDGVRLSRRSLAYYLTGFLDGCRERGWHSDAVDHDWETLRLLAICRMARERGFVR</sequence>
<gene>
    <name evidence="1" type="ORF">EV190_10151</name>
</gene>
<evidence type="ECO:0000313" key="1">
    <source>
        <dbReference type="EMBL" id="TDQ54735.1"/>
    </source>
</evidence>
<proteinExistence type="predicted"/>
<dbReference type="Pfam" id="PF19939">
    <property type="entry name" value="DUF6401"/>
    <property type="match status" value="1"/>
</dbReference>
<dbReference type="EMBL" id="SNYN01000001">
    <property type="protein sequence ID" value="TDQ54735.1"/>
    <property type="molecule type" value="Genomic_DNA"/>
</dbReference>
<evidence type="ECO:0000313" key="2">
    <source>
        <dbReference type="Proteomes" id="UP000295281"/>
    </source>
</evidence>
<dbReference type="OrthoDB" id="3853819at2"/>
<reference evidence="1 2" key="1">
    <citation type="submission" date="2019-03" db="EMBL/GenBank/DDBJ databases">
        <title>Genomic Encyclopedia of Type Strains, Phase IV (KMG-IV): sequencing the most valuable type-strain genomes for metagenomic binning, comparative biology and taxonomic classification.</title>
        <authorList>
            <person name="Goeker M."/>
        </authorList>
    </citation>
    <scope>NUCLEOTIDE SEQUENCE [LARGE SCALE GENOMIC DNA]</scope>
    <source>
        <strain evidence="1 2">DSM 46770</strain>
    </source>
</reference>
<accession>A0A4R6V2X8</accession>
<dbReference type="Proteomes" id="UP000295281">
    <property type="component" value="Unassembled WGS sequence"/>
</dbReference>